<dbReference type="SUPFAM" id="SSF88713">
    <property type="entry name" value="Glycoside hydrolase/deacetylase"/>
    <property type="match status" value="1"/>
</dbReference>
<dbReference type="OrthoDB" id="5573484at2"/>
<evidence type="ECO:0000313" key="2">
    <source>
        <dbReference type="EMBL" id="CUU09235.1"/>
    </source>
</evidence>
<dbReference type="AlphaFoldDB" id="A0A0S4NFQ8"/>
<gene>
    <name evidence="2" type="ORF">JGI1_02298</name>
</gene>
<protein>
    <recommendedName>
        <fullName evidence="1">DUF7033 domain-containing protein</fullName>
    </recommendedName>
</protein>
<evidence type="ECO:0000313" key="3">
    <source>
        <dbReference type="Proteomes" id="UP000320623"/>
    </source>
</evidence>
<dbReference type="InterPro" id="IPR054297">
    <property type="entry name" value="DUF7033"/>
</dbReference>
<dbReference type="EMBL" id="FAOO01000032">
    <property type="protein sequence ID" value="CUU09235.1"/>
    <property type="molecule type" value="Genomic_DNA"/>
</dbReference>
<name>A0A0S4NFQ8_9BACT</name>
<feature type="domain" description="DUF7033" evidence="1">
    <location>
        <begin position="123"/>
        <end position="211"/>
    </location>
</feature>
<sequence>MRVKVFIDVESQSQRKRVEYVLRNFFSVYKIDFDFVNSIDDASHEDFLIAYGDFFKIEKGIFIRRSEEAIKLFDDGKAYDTMFVHFVRLSPPFVPEKFDGFKLPIFFKVGEPVFRVEDEFAVINFDILSCSFYFLSCWDERIKKARDEIGRFPDVENLLVKIGVSDFPIVNFYFYILKSLMEKFGIVVELKKWGGRNFAVCLTHDVDVLRKWSLYGIYNEVVNKFIMGREDIQTRRHRFARFVYFLLKGLDPYREGLVRIFEFEKSLGVKSTFFFKSGGSSKYDANYKWDEFLVDFVNKLNGESFEVAFHPSFSSFKNFDLVKYEKEKLERLVGIKVSGVRWHYLMYDFETTPFFEEMIGFRYDSTLGFLSRGGFRCGYAFPFKVYDVERNSEINVYEIPIVFMDSVYQYGRSSETVDEILEKVFELVEVVRSFGGVFNVIFHNTIYDEFDFKGWDLIYENLVRHVIGLDAFVGSCEQILNLFEGE</sequence>
<dbReference type="GO" id="GO:0005975">
    <property type="term" value="P:carbohydrate metabolic process"/>
    <property type="evidence" value="ECO:0007669"/>
    <property type="project" value="InterPro"/>
</dbReference>
<dbReference type="Gene3D" id="3.20.20.370">
    <property type="entry name" value="Glycoside hydrolase/deacetylase"/>
    <property type="match status" value="1"/>
</dbReference>
<dbReference type="Proteomes" id="UP000320623">
    <property type="component" value="Unassembled WGS sequence"/>
</dbReference>
<dbReference type="STRING" id="1643428.GCA_001442855_02244"/>
<dbReference type="InterPro" id="IPR011330">
    <property type="entry name" value="Glyco_hydro/deAcase_b/a-brl"/>
</dbReference>
<dbReference type="Pfam" id="PF23019">
    <property type="entry name" value="DUF7033"/>
    <property type="match status" value="1"/>
</dbReference>
<accession>A0A0S4NFQ8</accession>
<proteinExistence type="predicted"/>
<organism evidence="2 3">
    <name type="scientific">Candidatus Thermokryptus mobilis</name>
    <dbReference type="NCBI Taxonomy" id="1643428"/>
    <lineage>
        <taxon>Bacteria</taxon>
        <taxon>Pseudomonadati</taxon>
        <taxon>Candidatus Kryptoniota</taxon>
        <taxon>Candidatus Thermokryptus</taxon>
    </lineage>
</organism>
<dbReference type="RefSeq" id="WP_140945988.1">
    <property type="nucleotide sequence ID" value="NZ_FAOO01000032.1"/>
</dbReference>
<reference evidence="3" key="1">
    <citation type="submission" date="2015-11" db="EMBL/GenBank/DDBJ databases">
        <authorList>
            <person name="Varghese N."/>
        </authorList>
    </citation>
    <scope>NUCLEOTIDE SEQUENCE [LARGE SCALE GENOMIC DNA]</scope>
</reference>
<keyword evidence="3" id="KW-1185">Reference proteome</keyword>
<evidence type="ECO:0000259" key="1">
    <source>
        <dbReference type="Pfam" id="PF23019"/>
    </source>
</evidence>